<keyword evidence="1" id="KW-1133">Transmembrane helix</keyword>
<keyword evidence="2" id="KW-1185">Reference proteome</keyword>
<evidence type="ECO:0000313" key="3">
    <source>
        <dbReference type="RefSeq" id="XP_014664531.1"/>
    </source>
</evidence>
<name>A0ABM1DX60_PRICU</name>
<sequence length="174" mass="19475">MQHSQTTNYIGVIWVLLLVGYALQIEACGWSGARAEAGGGEGGAGGTMECRYDVQQYLSRQSPRSQARLLSFSSYDRRNTGRVTLWDIQATIPAEIPRCVTVQLFRDADANGDGTVDCLEHKLAKFWLPEQRNKISCNRPGQAPSIRTSRNPFIFIKPASNSRVFAFYSRNIRQ</sequence>
<gene>
    <name evidence="3" type="primary">LOC106806900</name>
</gene>
<dbReference type="GeneID" id="106806900"/>
<protein>
    <submittedName>
        <fullName evidence="3">Uncharacterized protein LOC106806900</fullName>
    </submittedName>
</protein>
<dbReference type="Proteomes" id="UP000695022">
    <property type="component" value="Unplaced"/>
</dbReference>
<accession>A0ABM1DX60</accession>
<organism evidence="2 3">
    <name type="scientific">Priapulus caudatus</name>
    <name type="common">Priapulid worm</name>
    <dbReference type="NCBI Taxonomy" id="37621"/>
    <lineage>
        <taxon>Eukaryota</taxon>
        <taxon>Metazoa</taxon>
        <taxon>Ecdysozoa</taxon>
        <taxon>Scalidophora</taxon>
        <taxon>Priapulida</taxon>
        <taxon>Priapulimorpha</taxon>
        <taxon>Priapulimorphida</taxon>
        <taxon>Priapulidae</taxon>
        <taxon>Priapulus</taxon>
    </lineage>
</organism>
<keyword evidence="1" id="KW-0472">Membrane</keyword>
<reference evidence="3" key="1">
    <citation type="submission" date="2025-08" db="UniProtKB">
        <authorList>
            <consortium name="RefSeq"/>
        </authorList>
    </citation>
    <scope>IDENTIFICATION</scope>
</reference>
<feature type="transmembrane region" description="Helical" evidence="1">
    <location>
        <begin position="6"/>
        <end position="24"/>
    </location>
</feature>
<keyword evidence="1" id="KW-0812">Transmembrane</keyword>
<evidence type="ECO:0000313" key="2">
    <source>
        <dbReference type="Proteomes" id="UP000695022"/>
    </source>
</evidence>
<dbReference type="InterPro" id="IPR011992">
    <property type="entry name" value="EF-hand-dom_pair"/>
</dbReference>
<dbReference type="RefSeq" id="XP_014664531.1">
    <property type="nucleotide sequence ID" value="XM_014809045.1"/>
</dbReference>
<evidence type="ECO:0000256" key="1">
    <source>
        <dbReference type="SAM" id="Phobius"/>
    </source>
</evidence>
<dbReference type="SUPFAM" id="SSF47473">
    <property type="entry name" value="EF-hand"/>
    <property type="match status" value="1"/>
</dbReference>
<proteinExistence type="predicted"/>